<protein>
    <submittedName>
        <fullName evidence="1">Uncharacterized protein</fullName>
    </submittedName>
</protein>
<dbReference type="Proteomes" id="UP000199087">
    <property type="component" value="Unassembled WGS sequence"/>
</dbReference>
<evidence type="ECO:0000313" key="2">
    <source>
        <dbReference type="Proteomes" id="UP000199087"/>
    </source>
</evidence>
<dbReference type="RefSeq" id="WP_176699923.1">
    <property type="nucleotide sequence ID" value="NZ_CVRB01000005.1"/>
</dbReference>
<name>A0A0U1P3B4_9BACI</name>
<sequence length="134" mass="15653">MIVLSLAKSIEFLENLCKYKFDYHYYDLHNDFDCESVSLKDNVLFINFKQEANGKSLSLIFTDVEVKGFDFFNVSDSKILTIDNVYRGKVEIDGELKEFLGEKGYFFLEFYEGQRLEFWAKCVGIEKSNTSAKE</sequence>
<accession>A0A0U1P3B4</accession>
<gene>
    <name evidence="1" type="ORF">BN000_04845</name>
</gene>
<keyword evidence="2" id="KW-1185">Reference proteome</keyword>
<dbReference type="STRING" id="1499688.BN000_04845"/>
<dbReference type="AlphaFoldDB" id="A0A0U1P3B4"/>
<proteinExistence type="predicted"/>
<organism evidence="1 2">
    <name type="scientific">Neobacillus massiliamazoniensis</name>
    <dbReference type="NCBI Taxonomy" id="1499688"/>
    <lineage>
        <taxon>Bacteria</taxon>
        <taxon>Bacillati</taxon>
        <taxon>Bacillota</taxon>
        <taxon>Bacilli</taxon>
        <taxon>Bacillales</taxon>
        <taxon>Bacillaceae</taxon>
        <taxon>Neobacillus</taxon>
    </lineage>
</organism>
<evidence type="ECO:0000313" key="1">
    <source>
        <dbReference type="EMBL" id="CRK84795.1"/>
    </source>
</evidence>
<reference evidence="2" key="1">
    <citation type="submission" date="2015-05" db="EMBL/GenBank/DDBJ databases">
        <authorList>
            <person name="Urmite Genomes"/>
        </authorList>
    </citation>
    <scope>NUCLEOTIDE SEQUENCE [LARGE SCALE GENOMIC DNA]</scope>
    <source>
        <strain evidence="2">LF1</strain>
    </source>
</reference>
<dbReference type="EMBL" id="CVRB01000005">
    <property type="protein sequence ID" value="CRK84795.1"/>
    <property type="molecule type" value="Genomic_DNA"/>
</dbReference>